<dbReference type="InterPro" id="IPR024607">
    <property type="entry name" value="Sulfatase_CS"/>
</dbReference>
<feature type="domain" description="Sulfatase N-terminal" evidence="9">
    <location>
        <begin position="33"/>
        <end position="368"/>
    </location>
</feature>
<evidence type="ECO:0000256" key="1">
    <source>
        <dbReference type="ARBA" id="ARBA00001913"/>
    </source>
</evidence>
<evidence type="ECO:0000256" key="8">
    <source>
        <dbReference type="ARBA" id="ARBA00023295"/>
    </source>
</evidence>
<evidence type="ECO:0000256" key="6">
    <source>
        <dbReference type="ARBA" id="ARBA00022801"/>
    </source>
</evidence>
<dbReference type="InterPro" id="IPR035874">
    <property type="entry name" value="IDS"/>
</dbReference>
<keyword evidence="4" id="KW-0479">Metal-binding</keyword>
<evidence type="ECO:0000259" key="9">
    <source>
        <dbReference type="Pfam" id="PF00884"/>
    </source>
</evidence>
<comment type="cofactor">
    <cofactor evidence="1">
        <name>Ca(2+)</name>
        <dbReference type="ChEBI" id="CHEBI:29108"/>
    </cofactor>
</comment>
<dbReference type="PANTHER" id="PTHR45953">
    <property type="entry name" value="IDURONATE 2-SULFATASE"/>
    <property type="match status" value="1"/>
</dbReference>
<evidence type="ECO:0000256" key="5">
    <source>
        <dbReference type="ARBA" id="ARBA00022729"/>
    </source>
</evidence>
<comment type="similarity">
    <text evidence="2">Belongs to the sulfatase family.</text>
</comment>
<dbReference type="CDD" id="cd16030">
    <property type="entry name" value="iduronate-2-sulfatase"/>
    <property type="match status" value="1"/>
</dbReference>
<dbReference type="PANTHER" id="PTHR45953:SF1">
    <property type="entry name" value="IDURONATE 2-SULFATASE"/>
    <property type="match status" value="1"/>
</dbReference>
<dbReference type="GO" id="GO:0016798">
    <property type="term" value="F:hydrolase activity, acting on glycosyl bonds"/>
    <property type="evidence" value="ECO:0007669"/>
    <property type="project" value="UniProtKB-KW"/>
</dbReference>
<evidence type="ECO:0000256" key="3">
    <source>
        <dbReference type="ARBA" id="ARBA00008875"/>
    </source>
</evidence>
<comment type="caution">
    <text evidence="11">The sequence shown here is derived from an EMBL/GenBank/DDBJ whole genome shotgun (WGS) entry which is preliminary data.</text>
</comment>
<dbReference type="GO" id="GO:0046872">
    <property type="term" value="F:metal ion binding"/>
    <property type="evidence" value="ECO:0007669"/>
    <property type="project" value="UniProtKB-KW"/>
</dbReference>
<accession>A0AAV3V7L9</accession>
<dbReference type="EMBL" id="BAEM01000063">
    <property type="protein sequence ID" value="GAC12597.1"/>
    <property type="molecule type" value="Genomic_DNA"/>
</dbReference>
<feature type="domain" description="Glycosyl hydrolases family 39 N-terminal catalytic" evidence="10">
    <location>
        <begin position="611"/>
        <end position="737"/>
    </location>
</feature>
<dbReference type="Proteomes" id="UP000006320">
    <property type="component" value="Unassembled WGS sequence"/>
</dbReference>
<dbReference type="InterPro" id="IPR049166">
    <property type="entry name" value="GH39_cat"/>
</dbReference>
<evidence type="ECO:0000256" key="2">
    <source>
        <dbReference type="ARBA" id="ARBA00008779"/>
    </source>
</evidence>
<name>A0AAV3V7L9_9ALTE</name>
<dbReference type="PROSITE" id="PS00149">
    <property type="entry name" value="SULFATASE_2"/>
    <property type="match status" value="1"/>
</dbReference>
<dbReference type="GO" id="GO:0004423">
    <property type="term" value="F:iduronate-2-sulfatase activity"/>
    <property type="evidence" value="ECO:0007669"/>
    <property type="project" value="UniProtKB-EC"/>
</dbReference>
<sequence>MRLVFKNLAALMLVFSGVLFSVMTYASQSDKSPNIVVFLIDDLRPDLGVYGHSQVHSPNIDKLAKEGVKFTRAYAQQAICGPSRVSIMTGLRPETTGLYTIRKDGRLRPNQPNVVSMPQLFKANGYKTISIGKVYHSTVDDAENWSTHIKKLDNFYAIDGNKEKRFAYEAGEVEDDFYKDGKVASDAIRALKELKDDKFLMFVGLSKPHLPFNAPKRYWDLYDSDEFAVPSRNKPKDMYRLALTNWGELRMYGGIPKEGDVDDELTKKLRHGYYASVSYMDAQVGRVMQALKEMDLRENTMVVLMSDHGYKLGEYGAWNKHTNMELDTKVPLIISRESSYAKRVSGEASHALVENVDIFPTLAEAAGINPPKVDGKSLLGVLDKPKSQHKSAAYSLFNRGKIMGVSVTNGDWRYTEWRNAKTQAVQYTELYDHRHSDIASANVSGKQEFEEIEAGLAVLLRKQFPLDAPSFYEKRHINNTASTEMVLSTDFTKDDTKIGPLYDFFDVAVRTERGNPKSKPATFGRPPKVNTVRMLGGWYNQDLTGDTYQWDGEKYVYNFAAATQRIDSWIDNDWDIFQIVLDNPPWAFQRGHTFVEEPDGAHYLKKDKVGVYGNGLPPNDAKAWNKYIQDFITHLIERYGKERVASWRFRVGSEIDTRPQHWSASREEFFDHYRNTVAAIKTVLPSAKVGAHFREASHKSKYVDYKGNKENAYATYFITWAKQNKVPYDFLAISYYPHITHPHEMDMDKVYANQIAPILEHADYNPEASFEIHEYKFIVKMKRAGFVSVATSHNSAFFAMLSKMMLKQNIKEVFQWGNMRDGSYSPEAMTQLALHSMLGNTVFENATTSDRTVQGNRIDGIFSVRKEGEGMDVLTFNFNNKNVSYLKPEPLTLAMKVDKPAGTRFQYRVAQIDRYTNIEQQFFNDFPKAMIVESQGGWRKADAHPTASVHNALNEEGQSVFHKNRDKYGKMDSLNWSEWQEGKTEGTSQHSDVIIQSLIPSFTVQKYEVRW</sequence>
<reference evidence="11 12" key="1">
    <citation type="journal article" date="2017" name="Antonie Van Leeuwenhoek">
        <title>Rhizobium rhizosphaerae sp. nov., a novel species isolated from rice rhizosphere.</title>
        <authorList>
            <person name="Zhao J.J."/>
            <person name="Zhang J."/>
            <person name="Zhang R.J."/>
            <person name="Zhang C.W."/>
            <person name="Yin H.Q."/>
            <person name="Zhang X.X."/>
        </authorList>
    </citation>
    <scope>NUCLEOTIDE SEQUENCE [LARGE SCALE GENOMIC DNA]</scope>
    <source>
        <strain evidence="11 12">S18K6</strain>
    </source>
</reference>
<keyword evidence="8" id="KW-0326">Glycosidase</keyword>
<keyword evidence="7" id="KW-0106">Calcium</keyword>
<organism evidence="11 12">
    <name type="scientific">Paraglaciecola chathamensis S18K6</name>
    <dbReference type="NCBI Taxonomy" id="1127672"/>
    <lineage>
        <taxon>Bacteria</taxon>
        <taxon>Pseudomonadati</taxon>
        <taxon>Pseudomonadota</taxon>
        <taxon>Gammaproteobacteria</taxon>
        <taxon>Alteromonadales</taxon>
        <taxon>Alteromonadaceae</taxon>
        <taxon>Paraglaciecola</taxon>
    </lineage>
</organism>
<dbReference type="Pfam" id="PF00884">
    <property type="entry name" value="Sulfatase"/>
    <property type="match status" value="1"/>
</dbReference>
<dbReference type="InterPro" id="IPR017853">
    <property type="entry name" value="GH"/>
</dbReference>
<dbReference type="AlphaFoldDB" id="A0AAV3V7L9"/>
<dbReference type="PROSITE" id="PS00523">
    <property type="entry name" value="SULFATASE_1"/>
    <property type="match status" value="1"/>
</dbReference>
<proteinExistence type="inferred from homology"/>
<dbReference type="Pfam" id="PF01229">
    <property type="entry name" value="Glyco_hydro_39"/>
    <property type="match status" value="1"/>
</dbReference>
<keyword evidence="6 11" id="KW-0378">Hydrolase</keyword>
<dbReference type="SUPFAM" id="SSF51445">
    <property type="entry name" value="(Trans)glycosidases"/>
    <property type="match status" value="1"/>
</dbReference>
<dbReference type="EC" id="3.1.6.13" evidence="11"/>
<dbReference type="GO" id="GO:0005737">
    <property type="term" value="C:cytoplasm"/>
    <property type="evidence" value="ECO:0007669"/>
    <property type="project" value="TreeGrafter"/>
</dbReference>
<dbReference type="InterPro" id="IPR000917">
    <property type="entry name" value="Sulfatase_N"/>
</dbReference>
<gene>
    <name evidence="11" type="ORF">GCHA_4680</name>
</gene>
<evidence type="ECO:0000256" key="4">
    <source>
        <dbReference type="ARBA" id="ARBA00022723"/>
    </source>
</evidence>
<dbReference type="InterPro" id="IPR017850">
    <property type="entry name" value="Alkaline_phosphatase_core_sf"/>
</dbReference>
<dbReference type="SUPFAM" id="SSF53649">
    <property type="entry name" value="Alkaline phosphatase-like"/>
    <property type="match status" value="1"/>
</dbReference>
<protein>
    <submittedName>
        <fullName evidence="11">Iduronate 2-sulfatase</fullName>
        <ecNumber evidence="11">3.1.6.13</ecNumber>
    </submittedName>
</protein>
<dbReference type="RefSeq" id="WP_007992298.1">
    <property type="nucleotide sequence ID" value="NZ_BAEM01000063.1"/>
</dbReference>
<evidence type="ECO:0000259" key="10">
    <source>
        <dbReference type="Pfam" id="PF01229"/>
    </source>
</evidence>
<evidence type="ECO:0000313" key="12">
    <source>
        <dbReference type="Proteomes" id="UP000006320"/>
    </source>
</evidence>
<keyword evidence="5" id="KW-0732">Signal</keyword>
<evidence type="ECO:0000313" key="11">
    <source>
        <dbReference type="EMBL" id="GAC12597.1"/>
    </source>
</evidence>
<evidence type="ECO:0000256" key="7">
    <source>
        <dbReference type="ARBA" id="ARBA00022837"/>
    </source>
</evidence>
<dbReference type="Gene3D" id="3.20.20.80">
    <property type="entry name" value="Glycosidases"/>
    <property type="match status" value="1"/>
</dbReference>
<dbReference type="Gene3D" id="3.40.720.10">
    <property type="entry name" value="Alkaline Phosphatase, subunit A"/>
    <property type="match status" value="1"/>
</dbReference>
<comment type="similarity">
    <text evidence="3">Belongs to the glycosyl hydrolase 39 family.</text>
</comment>